<dbReference type="AlphaFoldDB" id="A0A4P9ZV35"/>
<evidence type="ECO:0000256" key="4">
    <source>
        <dbReference type="ARBA" id="ARBA00022490"/>
    </source>
</evidence>
<feature type="active site" description="Phosphocysteine intermediate" evidence="11">
    <location>
        <position position="88"/>
    </location>
</feature>
<organism evidence="15 16">
    <name type="scientific">Dimargaris cristalligena</name>
    <dbReference type="NCBI Taxonomy" id="215637"/>
    <lineage>
        <taxon>Eukaryota</taxon>
        <taxon>Fungi</taxon>
        <taxon>Fungi incertae sedis</taxon>
        <taxon>Zoopagomycota</taxon>
        <taxon>Kickxellomycotina</taxon>
        <taxon>Dimargaritomycetes</taxon>
        <taxon>Dimargaritales</taxon>
        <taxon>Dimargaritaceae</taxon>
        <taxon>Dimargaris</taxon>
    </lineage>
</organism>
<feature type="domain" description="Tyrosine specific protein phosphatases" evidence="14">
    <location>
        <begin position="57"/>
        <end position="133"/>
    </location>
</feature>
<dbReference type="InterPro" id="IPR000387">
    <property type="entry name" value="Tyr_Pase_dom"/>
</dbReference>
<sequence length="357" mass="39830">MADAHLILPHLYLGNYDAASDMRFLRQANITHILCVGSYLSPRFPQQFQYYCIDIDDDPSENIQQYFPKTHPFIWNAIRGGGNVLVHCMAGISRSASVVIAYIMKSLEMPLKEAYSLVQEKRDFIQPNPGFYKQLQMYESMGCEVGSNHATYRRYEAAREAETKRATRPVPTKPNSPTYRPDQHINIPVTVMSTAGPSHTSPAPAAALAATGGKTGYRCKKCRHVLFNDDFVVEHAPAATKSFTGHKNHNQPQYIIQPISETSNAMFTERRYLQTALPTPPSSTQTKGPSAPCSSYFVEPMKWIDGAHNGTHEGRIDCSKCGTKLGAYDWAGSSCSCSRWVTPAFMIHKSKVDEISH</sequence>
<dbReference type="InterPro" id="IPR016278">
    <property type="entry name" value="DUSP12"/>
</dbReference>
<accession>A0A4P9ZV35</accession>
<keyword evidence="6" id="KW-0904">Protein phosphatase</keyword>
<keyword evidence="5" id="KW-0378">Hydrolase</keyword>
<comment type="subcellular location">
    <subcellularLocation>
        <location evidence="2">Cytoplasm</location>
    </subcellularLocation>
    <subcellularLocation>
        <location evidence="1">Nucleus</location>
    </subcellularLocation>
</comment>
<comment type="catalytic activity">
    <reaction evidence="10">
        <text>O-phospho-L-tyrosyl-[protein] + H2O = L-tyrosyl-[protein] + phosphate</text>
        <dbReference type="Rhea" id="RHEA:10684"/>
        <dbReference type="Rhea" id="RHEA-COMP:10136"/>
        <dbReference type="Rhea" id="RHEA-COMP:20101"/>
        <dbReference type="ChEBI" id="CHEBI:15377"/>
        <dbReference type="ChEBI" id="CHEBI:43474"/>
        <dbReference type="ChEBI" id="CHEBI:46858"/>
        <dbReference type="ChEBI" id="CHEBI:61978"/>
        <dbReference type="EC" id="3.1.3.48"/>
    </reaction>
</comment>
<dbReference type="InterPro" id="IPR020422">
    <property type="entry name" value="TYR_PHOSPHATASE_DUAL_dom"/>
</dbReference>
<dbReference type="Gene3D" id="3.90.190.10">
    <property type="entry name" value="Protein tyrosine phosphatase superfamily"/>
    <property type="match status" value="1"/>
</dbReference>
<dbReference type="Proteomes" id="UP000268162">
    <property type="component" value="Unassembled WGS sequence"/>
</dbReference>
<evidence type="ECO:0000256" key="6">
    <source>
        <dbReference type="ARBA" id="ARBA00022912"/>
    </source>
</evidence>
<evidence type="ECO:0000313" key="16">
    <source>
        <dbReference type="Proteomes" id="UP000268162"/>
    </source>
</evidence>
<dbReference type="InterPro" id="IPR029021">
    <property type="entry name" value="Prot-tyrosine_phosphatase-like"/>
</dbReference>
<evidence type="ECO:0000256" key="1">
    <source>
        <dbReference type="ARBA" id="ARBA00004123"/>
    </source>
</evidence>
<dbReference type="PROSITE" id="PS50054">
    <property type="entry name" value="TYR_PHOSPHATASE_DUAL"/>
    <property type="match status" value="1"/>
</dbReference>
<comment type="similarity">
    <text evidence="3">Belongs to the protein-tyrosine phosphatase family. Non-receptor class dual specificity subfamily.</text>
</comment>
<gene>
    <name evidence="15" type="ORF">BJ085DRAFT_41459</name>
</gene>
<evidence type="ECO:0000256" key="12">
    <source>
        <dbReference type="SAM" id="MobiDB-lite"/>
    </source>
</evidence>
<name>A0A4P9ZV35_9FUNG</name>
<dbReference type="OrthoDB" id="2017893at2759"/>
<comment type="catalytic activity">
    <reaction evidence="8">
        <text>O-phospho-L-seryl-[protein] + H2O = L-seryl-[protein] + phosphate</text>
        <dbReference type="Rhea" id="RHEA:20629"/>
        <dbReference type="Rhea" id="RHEA-COMP:9863"/>
        <dbReference type="Rhea" id="RHEA-COMP:11604"/>
        <dbReference type="ChEBI" id="CHEBI:15377"/>
        <dbReference type="ChEBI" id="CHEBI:29999"/>
        <dbReference type="ChEBI" id="CHEBI:43474"/>
        <dbReference type="ChEBI" id="CHEBI:83421"/>
        <dbReference type="EC" id="3.1.3.16"/>
    </reaction>
</comment>
<dbReference type="PROSITE" id="PS00383">
    <property type="entry name" value="TYR_PHOSPHATASE_1"/>
    <property type="match status" value="1"/>
</dbReference>
<dbReference type="GO" id="GO:0008138">
    <property type="term" value="F:protein tyrosine/serine/threonine phosphatase activity"/>
    <property type="evidence" value="ECO:0007669"/>
    <property type="project" value="InterPro"/>
</dbReference>
<dbReference type="SMART" id="SM00195">
    <property type="entry name" value="DSPc"/>
    <property type="match status" value="1"/>
</dbReference>
<evidence type="ECO:0000259" key="13">
    <source>
        <dbReference type="PROSITE" id="PS50054"/>
    </source>
</evidence>
<feature type="region of interest" description="Disordered" evidence="12">
    <location>
        <begin position="159"/>
        <end position="183"/>
    </location>
</feature>
<dbReference type="GO" id="GO:0004725">
    <property type="term" value="F:protein tyrosine phosphatase activity"/>
    <property type="evidence" value="ECO:0007669"/>
    <property type="project" value="UniProtKB-EC"/>
</dbReference>
<evidence type="ECO:0000256" key="9">
    <source>
        <dbReference type="ARBA" id="ARBA00048336"/>
    </source>
</evidence>
<feature type="domain" description="Tyrosine-protein phosphatase" evidence="13">
    <location>
        <begin position="3"/>
        <end position="144"/>
    </location>
</feature>
<protein>
    <submittedName>
        <fullName evidence="15">Protein-tyrosine phosphatase-like protein</fullName>
    </submittedName>
</protein>
<dbReference type="GO" id="GO:0005634">
    <property type="term" value="C:nucleus"/>
    <property type="evidence" value="ECO:0007669"/>
    <property type="project" value="UniProtKB-SubCell"/>
</dbReference>
<evidence type="ECO:0000256" key="2">
    <source>
        <dbReference type="ARBA" id="ARBA00004496"/>
    </source>
</evidence>
<evidence type="ECO:0000256" key="5">
    <source>
        <dbReference type="ARBA" id="ARBA00022801"/>
    </source>
</evidence>
<evidence type="ECO:0000256" key="7">
    <source>
        <dbReference type="ARBA" id="ARBA00023242"/>
    </source>
</evidence>
<keyword evidence="7" id="KW-0539">Nucleus</keyword>
<dbReference type="EMBL" id="ML002612">
    <property type="protein sequence ID" value="RKP36682.1"/>
    <property type="molecule type" value="Genomic_DNA"/>
</dbReference>
<dbReference type="InterPro" id="IPR016130">
    <property type="entry name" value="Tyr_Pase_AS"/>
</dbReference>
<keyword evidence="4" id="KW-0963">Cytoplasm</keyword>
<comment type="catalytic activity">
    <reaction evidence="9">
        <text>O-phospho-L-threonyl-[protein] + H2O = L-threonyl-[protein] + phosphate</text>
        <dbReference type="Rhea" id="RHEA:47004"/>
        <dbReference type="Rhea" id="RHEA-COMP:11060"/>
        <dbReference type="Rhea" id="RHEA-COMP:11605"/>
        <dbReference type="ChEBI" id="CHEBI:15377"/>
        <dbReference type="ChEBI" id="CHEBI:30013"/>
        <dbReference type="ChEBI" id="CHEBI:43474"/>
        <dbReference type="ChEBI" id="CHEBI:61977"/>
        <dbReference type="EC" id="3.1.3.16"/>
    </reaction>
</comment>
<dbReference type="PIRSF" id="PIRSF000941">
    <property type="entry name" value="DUSP12"/>
    <property type="match status" value="1"/>
</dbReference>
<dbReference type="PROSITE" id="PS50056">
    <property type="entry name" value="TYR_PHOSPHATASE_2"/>
    <property type="match status" value="1"/>
</dbReference>
<dbReference type="PANTHER" id="PTHR45848">
    <property type="entry name" value="DUAL SPECIFICITY PROTEIN PHOSPHATASE 12 FAMILY MEMBER"/>
    <property type="match status" value="1"/>
</dbReference>
<reference evidence="16" key="1">
    <citation type="journal article" date="2018" name="Nat. Microbiol.">
        <title>Leveraging single-cell genomics to expand the fungal tree of life.</title>
        <authorList>
            <person name="Ahrendt S.R."/>
            <person name="Quandt C.A."/>
            <person name="Ciobanu D."/>
            <person name="Clum A."/>
            <person name="Salamov A."/>
            <person name="Andreopoulos B."/>
            <person name="Cheng J.F."/>
            <person name="Woyke T."/>
            <person name="Pelin A."/>
            <person name="Henrissat B."/>
            <person name="Reynolds N.K."/>
            <person name="Benny G.L."/>
            <person name="Smith M.E."/>
            <person name="James T.Y."/>
            <person name="Grigoriev I.V."/>
        </authorList>
    </citation>
    <scope>NUCLEOTIDE SEQUENCE [LARGE SCALE GENOMIC DNA]</scope>
    <source>
        <strain evidence="16">RSA 468</strain>
    </source>
</reference>
<dbReference type="FunFam" id="3.90.190.10:FF:000056">
    <property type="entry name" value="Dual specificity phosphatase 12"/>
    <property type="match status" value="1"/>
</dbReference>
<evidence type="ECO:0000313" key="15">
    <source>
        <dbReference type="EMBL" id="RKP36682.1"/>
    </source>
</evidence>
<keyword evidence="16" id="KW-1185">Reference proteome</keyword>
<evidence type="ECO:0000256" key="10">
    <source>
        <dbReference type="ARBA" id="ARBA00051722"/>
    </source>
</evidence>
<dbReference type="PANTHER" id="PTHR45848:SF4">
    <property type="entry name" value="DUAL SPECIFICITY PROTEIN PHOSPHATASE 12"/>
    <property type="match status" value="1"/>
</dbReference>
<dbReference type="CDD" id="cd14498">
    <property type="entry name" value="DSP"/>
    <property type="match status" value="1"/>
</dbReference>
<dbReference type="SUPFAM" id="SSF52799">
    <property type="entry name" value="(Phosphotyrosine protein) phosphatases II"/>
    <property type="match status" value="1"/>
</dbReference>
<evidence type="ECO:0000256" key="8">
    <source>
        <dbReference type="ARBA" id="ARBA00047761"/>
    </source>
</evidence>
<dbReference type="InterPro" id="IPR000340">
    <property type="entry name" value="Dual-sp_phosphatase_cat-dom"/>
</dbReference>
<proteinExistence type="inferred from homology"/>
<dbReference type="STRING" id="215637.A0A4P9ZV35"/>
<evidence type="ECO:0000256" key="3">
    <source>
        <dbReference type="ARBA" id="ARBA00008601"/>
    </source>
</evidence>
<dbReference type="Pfam" id="PF00782">
    <property type="entry name" value="DSPc"/>
    <property type="match status" value="1"/>
</dbReference>
<dbReference type="GO" id="GO:0005737">
    <property type="term" value="C:cytoplasm"/>
    <property type="evidence" value="ECO:0007669"/>
    <property type="project" value="UniProtKB-SubCell"/>
</dbReference>
<dbReference type="GO" id="GO:0004722">
    <property type="term" value="F:protein serine/threonine phosphatase activity"/>
    <property type="evidence" value="ECO:0007669"/>
    <property type="project" value="UniProtKB-EC"/>
</dbReference>
<evidence type="ECO:0000259" key="14">
    <source>
        <dbReference type="PROSITE" id="PS50056"/>
    </source>
</evidence>
<evidence type="ECO:0000256" key="11">
    <source>
        <dbReference type="PIRSR" id="PIRSR000941-50"/>
    </source>
</evidence>